<accession>A0A3N4LXP3</accession>
<dbReference type="InParanoid" id="A0A3N4LXP3"/>
<feature type="transmembrane region" description="Helical" evidence="1">
    <location>
        <begin position="88"/>
        <end position="119"/>
    </location>
</feature>
<evidence type="ECO:0000256" key="1">
    <source>
        <dbReference type="SAM" id="Phobius"/>
    </source>
</evidence>
<dbReference type="Proteomes" id="UP000267821">
    <property type="component" value="Unassembled WGS sequence"/>
</dbReference>
<organism evidence="2 3">
    <name type="scientific">Terfezia boudieri ATCC MYA-4762</name>
    <dbReference type="NCBI Taxonomy" id="1051890"/>
    <lineage>
        <taxon>Eukaryota</taxon>
        <taxon>Fungi</taxon>
        <taxon>Dikarya</taxon>
        <taxon>Ascomycota</taxon>
        <taxon>Pezizomycotina</taxon>
        <taxon>Pezizomycetes</taxon>
        <taxon>Pezizales</taxon>
        <taxon>Pezizaceae</taxon>
        <taxon>Terfezia</taxon>
    </lineage>
</organism>
<evidence type="ECO:0000313" key="3">
    <source>
        <dbReference type="Proteomes" id="UP000267821"/>
    </source>
</evidence>
<dbReference type="AlphaFoldDB" id="A0A3N4LXP3"/>
<proteinExistence type="predicted"/>
<reference evidence="2 3" key="1">
    <citation type="journal article" date="2018" name="Nat. Ecol. Evol.">
        <title>Pezizomycetes genomes reveal the molecular basis of ectomycorrhizal truffle lifestyle.</title>
        <authorList>
            <person name="Murat C."/>
            <person name="Payen T."/>
            <person name="Noel B."/>
            <person name="Kuo A."/>
            <person name="Morin E."/>
            <person name="Chen J."/>
            <person name="Kohler A."/>
            <person name="Krizsan K."/>
            <person name="Balestrini R."/>
            <person name="Da Silva C."/>
            <person name="Montanini B."/>
            <person name="Hainaut M."/>
            <person name="Levati E."/>
            <person name="Barry K.W."/>
            <person name="Belfiori B."/>
            <person name="Cichocki N."/>
            <person name="Clum A."/>
            <person name="Dockter R.B."/>
            <person name="Fauchery L."/>
            <person name="Guy J."/>
            <person name="Iotti M."/>
            <person name="Le Tacon F."/>
            <person name="Lindquist E.A."/>
            <person name="Lipzen A."/>
            <person name="Malagnac F."/>
            <person name="Mello A."/>
            <person name="Molinier V."/>
            <person name="Miyauchi S."/>
            <person name="Poulain J."/>
            <person name="Riccioni C."/>
            <person name="Rubini A."/>
            <person name="Sitrit Y."/>
            <person name="Splivallo R."/>
            <person name="Traeger S."/>
            <person name="Wang M."/>
            <person name="Zifcakova L."/>
            <person name="Wipf D."/>
            <person name="Zambonelli A."/>
            <person name="Paolocci F."/>
            <person name="Nowrousian M."/>
            <person name="Ottonello S."/>
            <person name="Baldrian P."/>
            <person name="Spatafora J.W."/>
            <person name="Henrissat B."/>
            <person name="Nagy L.G."/>
            <person name="Aury J.M."/>
            <person name="Wincker P."/>
            <person name="Grigoriev I.V."/>
            <person name="Bonfante P."/>
            <person name="Martin F.M."/>
        </authorList>
    </citation>
    <scope>NUCLEOTIDE SEQUENCE [LARGE SCALE GENOMIC DNA]</scope>
    <source>
        <strain evidence="2 3">ATCC MYA-4762</strain>
    </source>
</reference>
<name>A0A3N4LXP3_9PEZI</name>
<keyword evidence="1" id="KW-0472">Membrane</keyword>
<gene>
    <name evidence="2" type="ORF">L211DRAFT_81402</name>
</gene>
<keyword evidence="1" id="KW-0812">Transmembrane</keyword>
<evidence type="ECO:0000313" key="2">
    <source>
        <dbReference type="EMBL" id="RPB25441.1"/>
    </source>
</evidence>
<keyword evidence="3" id="KW-1185">Reference proteome</keyword>
<dbReference type="EMBL" id="ML121537">
    <property type="protein sequence ID" value="RPB25441.1"/>
    <property type="molecule type" value="Genomic_DNA"/>
</dbReference>
<sequence length="137" mass="15297">MESLGRSPALLIGRLNEPDGDIDIHIHTVYSTYVHTYIIPTYLVIYSVPQAKQTQDGILQNMLQIFTTELLIACILPQGMRCRNPHKYILCSCMAMLRTLCLGTNQAAIAAWLILVGLIEFETPTLNNPTAKDLPLL</sequence>
<keyword evidence="1" id="KW-1133">Transmembrane helix</keyword>
<protein>
    <submittedName>
        <fullName evidence="2">Uncharacterized protein</fullName>
    </submittedName>
</protein>